<proteinExistence type="predicted"/>
<dbReference type="EMBL" id="BJYL01000003">
    <property type="protein sequence ID" value="GEN81816.1"/>
    <property type="molecule type" value="Genomic_DNA"/>
</dbReference>
<evidence type="ECO:0000256" key="1">
    <source>
        <dbReference type="SAM" id="Phobius"/>
    </source>
</evidence>
<keyword evidence="1" id="KW-0812">Transmembrane</keyword>
<sequence>MNESSSQFYTDIRVDYGRDDVIKMAIYYQVNDDGILKGQSNTHLYLLKFLPINLKALHSEYKYSIYATSKLIGYNTPVDLGWGMTTGIFDESISNYGVIFGILLSLIVLILVCRLGDSSKNNLIIILTYITGFLLMILQATSFIFILFLWIISIITFYLFRISRVEY</sequence>
<keyword evidence="3" id="KW-1185">Reference proteome</keyword>
<reference evidence="2 3" key="1">
    <citation type="submission" date="2019-07" db="EMBL/GenBank/DDBJ databases">
        <title>Whole genome shotgun sequence of Sporosarcina luteola NBRC 105378.</title>
        <authorList>
            <person name="Hosoyama A."/>
            <person name="Uohara A."/>
            <person name="Ohji S."/>
            <person name="Ichikawa N."/>
        </authorList>
    </citation>
    <scope>NUCLEOTIDE SEQUENCE [LARGE SCALE GENOMIC DNA]</scope>
    <source>
        <strain evidence="2 3">NBRC 105378</strain>
    </source>
</reference>
<feature type="transmembrane region" description="Helical" evidence="1">
    <location>
        <begin position="93"/>
        <end position="113"/>
    </location>
</feature>
<organism evidence="2 3">
    <name type="scientific">Sporosarcina luteola</name>
    <dbReference type="NCBI Taxonomy" id="582850"/>
    <lineage>
        <taxon>Bacteria</taxon>
        <taxon>Bacillati</taxon>
        <taxon>Bacillota</taxon>
        <taxon>Bacilli</taxon>
        <taxon>Bacillales</taxon>
        <taxon>Caryophanaceae</taxon>
        <taxon>Sporosarcina</taxon>
    </lineage>
</organism>
<dbReference type="Proteomes" id="UP000321901">
    <property type="component" value="Unassembled WGS sequence"/>
</dbReference>
<evidence type="ECO:0000313" key="2">
    <source>
        <dbReference type="EMBL" id="GEN81816.1"/>
    </source>
</evidence>
<accession>A0A511Z318</accession>
<feature type="transmembrane region" description="Helical" evidence="1">
    <location>
        <begin position="120"/>
        <end position="137"/>
    </location>
</feature>
<gene>
    <name evidence="2" type="ORF">SLU01_01280</name>
</gene>
<dbReference type="AlphaFoldDB" id="A0A511Z318"/>
<keyword evidence="1" id="KW-0472">Membrane</keyword>
<protein>
    <submittedName>
        <fullName evidence="2">Uncharacterized protein</fullName>
    </submittedName>
</protein>
<name>A0A511Z318_9BACL</name>
<evidence type="ECO:0000313" key="3">
    <source>
        <dbReference type="Proteomes" id="UP000321901"/>
    </source>
</evidence>
<feature type="transmembrane region" description="Helical" evidence="1">
    <location>
        <begin position="143"/>
        <end position="160"/>
    </location>
</feature>
<keyword evidence="1" id="KW-1133">Transmembrane helix</keyword>
<comment type="caution">
    <text evidence="2">The sequence shown here is derived from an EMBL/GenBank/DDBJ whole genome shotgun (WGS) entry which is preliminary data.</text>
</comment>